<sequence>MNEDQTDPLIWMPGSPDNPMTQTAAEKDLTQGVEVSYEEALKETIEVKAMLEINKYNSLEINRLI</sequence>
<gene>
    <name evidence="2" type="ORF">OM075_18035</name>
</gene>
<keyword evidence="3" id="KW-1185">Reference proteome</keyword>
<dbReference type="RefSeq" id="WP_301191932.1">
    <property type="nucleotide sequence ID" value="NZ_JAPDPJ010000051.1"/>
</dbReference>
<comment type="caution">
    <text evidence="2">The sequence shown here is derived from an EMBL/GenBank/DDBJ whole genome shotgun (WGS) entry which is preliminary data.</text>
</comment>
<dbReference type="AlphaFoldDB" id="A0AAE3SHR5"/>
<evidence type="ECO:0000256" key="1">
    <source>
        <dbReference type="SAM" id="MobiDB-lite"/>
    </source>
</evidence>
<proteinExistence type="predicted"/>
<dbReference type="Proteomes" id="UP001209229">
    <property type="component" value="Unassembled WGS sequence"/>
</dbReference>
<name>A0AAE3SHR5_9BACT</name>
<organism evidence="2 3">
    <name type="scientific">Plebeiibacterium sediminum</name>
    <dbReference type="NCBI Taxonomy" id="2992112"/>
    <lineage>
        <taxon>Bacteria</taxon>
        <taxon>Pseudomonadati</taxon>
        <taxon>Bacteroidota</taxon>
        <taxon>Bacteroidia</taxon>
        <taxon>Marinilabiliales</taxon>
        <taxon>Marinilabiliaceae</taxon>
        <taxon>Plebeiibacterium</taxon>
    </lineage>
</organism>
<evidence type="ECO:0000313" key="3">
    <source>
        <dbReference type="Proteomes" id="UP001209229"/>
    </source>
</evidence>
<reference evidence="2" key="1">
    <citation type="submission" date="2022-10" db="EMBL/GenBank/DDBJ databases">
        <authorList>
            <person name="Yu W.X."/>
        </authorList>
    </citation>
    <scope>NUCLEOTIDE SEQUENCE</scope>
    <source>
        <strain evidence="2">AAT</strain>
    </source>
</reference>
<dbReference type="EMBL" id="JAPDPJ010000051">
    <property type="protein sequence ID" value="MCW3788373.1"/>
    <property type="molecule type" value="Genomic_DNA"/>
</dbReference>
<feature type="region of interest" description="Disordered" evidence="1">
    <location>
        <begin position="1"/>
        <end position="20"/>
    </location>
</feature>
<protein>
    <submittedName>
        <fullName evidence="2">Uncharacterized protein</fullName>
    </submittedName>
</protein>
<evidence type="ECO:0000313" key="2">
    <source>
        <dbReference type="EMBL" id="MCW3788373.1"/>
    </source>
</evidence>
<accession>A0AAE3SHR5</accession>